<evidence type="ECO:0000259" key="1">
    <source>
        <dbReference type="Pfam" id="PF06985"/>
    </source>
</evidence>
<reference evidence="2" key="2">
    <citation type="submission" date="2023-05" db="EMBL/GenBank/DDBJ databases">
        <authorList>
            <consortium name="Lawrence Berkeley National Laboratory"/>
            <person name="Steindorff A."/>
            <person name="Hensen N."/>
            <person name="Bonometti L."/>
            <person name="Westerberg I."/>
            <person name="Brannstrom I.O."/>
            <person name="Guillou S."/>
            <person name="Cros-Aarteil S."/>
            <person name="Calhoun S."/>
            <person name="Haridas S."/>
            <person name="Kuo A."/>
            <person name="Mondo S."/>
            <person name="Pangilinan J."/>
            <person name="Riley R."/>
            <person name="Labutti K."/>
            <person name="Andreopoulos B."/>
            <person name="Lipzen A."/>
            <person name="Chen C."/>
            <person name="Yanf M."/>
            <person name="Daum C."/>
            <person name="Ng V."/>
            <person name="Clum A."/>
            <person name="Ohm R."/>
            <person name="Martin F."/>
            <person name="Silar P."/>
            <person name="Natvig D."/>
            <person name="Lalanne C."/>
            <person name="Gautier V."/>
            <person name="Ament-Velasquez S.L."/>
            <person name="Kruys A."/>
            <person name="Hutchinson M.I."/>
            <person name="Powell A.J."/>
            <person name="Barry K."/>
            <person name="Miller A.N."/>
            <person name="Grigoriev I.V."/>
            <person name="Debuchy R."/>
            <person name="Gladieux P."/>
            <person name="Thoren M.H."/>
            <person name="Johannesson H."/>
        </authorList>
    </citation>
    <scope>NUCLEOTIDE SEQUENCE</scope>
    <source>
        <strain evidence="2">PSN243</strain>
    </source>
</reference>
<dbReference type="Pfam" id="PF06985">
    <property type="entry name" value="HET"/>
    <property type="match status" value="1"/>
</dbReference>
<keyword evidence="3" id="KW-1185">Reference proteome</keyword>
<dbReference type="PANTHER" id="PTHR33112:SF9">
    <property type="entry name" value="HETEROKARYON INCOMPATIBILITY DOMAIN-CONTAINING PROTEIN"/>
    <property type="match status" value="1"/>
</dbReference>
<dbReference type="PANTHER" id="PTHR33112">
    <property type="entry name" value="DOMAIN PROTEIN, PUTATIVE-RELATED"/>
    <property type="match status" value="1"/>
</dbReference>
<evidence type="ECO:0000313" key="3">
    <source>
        <dbReference type="Proteomes" id="UP001321760"/>
    </source>
</evidence>
<protein>
    <submittedName>
        <fullName evidence="2">Heterokaryon incompatibility protein-domain-containing protein</fullName>
    </submittedName>
</protein>
<sequence>MALAGLWYQNCLHNHEVCGKTLGPPQLPTRVIDVSNPRGPVVGPSNEEKGVYATLSYMWGDGPRYKTTDTGRHHVPLQNLPLTFQEAVYVAHHLGFRYLWIDAVCILQDVREDVEREISSMDAIYRNSGLNIQATHGSHAGVGLSVNRDARDLKPTGSLHVKIAGQWEDYYGNLEQSGPWHMPLHDRGWVLQEEILPKRTLKFGTKTYMSWDCISSHSSEEEPNFGPVSRQDLRQTVFEARRTFNMLRPGIRDDLSLWLADAALARAVQLIAPGYRESWYDSWYALISSYTRRHLSMPGDVLFAVAGLASAAARISSPPSTYLYGLWAEDIQAGLGWSVMPYTGNDGFKRHSKLPSWSWASQWGKVIQFFASNRQYSSPPTVQHAGARLITSNDDGSASDGRGTRANVGFTTFVGSGTTQPAILLRGRLREAPQLALYSTSGPDSASFWEARLHDPDTGSEIGFVAFDSPFTRRNPPKDVFCFLHEVRVLDISVDDDWRALDLHSLALVRVMDDDGDDDDDAGRRPVRHRRIGVAVFRVDIWSEEQSSCGSWFGDIDLTPSDELSGVENMNAVSQPYETTIELV</sequence>
<organism evidence="2 3">
    <name type="scientific">Podospora aff. communis PSN243</name>
    <dbReference type="NCBI Taxonomy" id="3040156"/>
    <lineage>
        <taxon>Eukaryota</taxon>
        <taxon>Fungi</taxon>
        <taxon>Dikarya</taxon>
        <taxon>Ascomycota</taxon>
        <taxon>Pezizomycotina</taxon>
        <taxon>Sordariomycetes</taxon>
        <taxon>Sordariomycetidae</taxon>
        <taxon>Sordariales</taxon>
        <taxon>Podosporaceae</taxon>
        <taxon>Podospora</taxon>
    </lineage>
</organism>
<proteinExistence type="predicted"/>
<comment type="caution">
    <text evidence="2">The sequence shown here is derived from an EMBL/GenBank/DDBJ whole genome shotgun (WGS) entry which is preliminary data.</text>
</comment>
<dbReference type="InterPro" id="IPR010730">
    <property type="entry name" value="HET"/>
</dbReference>
<dbReference type="Proteomes" id="UP001321760">
    <property type="component" value="Unassembled WGS sequence"/>
</dbReference>
<dbReference type="AlphaFoldDB" id="A0AAV9GDS0"/>
<feature type="domain" description="Heterokaryon incompatibility" evidence="1">
    <location>
        <begin position="52"/>
        <end position="193"/>
    </location>
</feature>
<evidence type="ECO:0000313" key="2">
    <source>
        <dbReference type="EMBL" id="KAK4446007.1"/>
    </source>
</evidence>
<accession>A0AAV9GDS0</accession>
<name>A0AAV9GDS0_9PEZI</name>
<dbReference type="EMBL" id="MU865960">
    <property type="protein sequence ID" value="KAK4446007.1"/>
    <property type="molecule type" value="Genomic_DNA"/>
</dbReference>
<gene>
    <name evidence="2" type="ORF">QBC34DRAFT_383680</name>
</gene>
<reference evidence="2" key="1">
    <citation type="journal article" date="2023" name="Mol. Phylogenet. Evol.">
        <title>Genome-scale phylogeny and comparative genomics of the fungal order Sordariales.</title>
        <authorList>
            <person name="Hensen N."/>
            <person name="Bonometti L."/>
            <person name="Westerberg I."/>
            <person name="Brannstrom I.O."/>
            <person name="Guillou S."/>
            <person name="Cros-Aarteil S."/>
            <person name="Calhoun S."/>
            <person name="Haridas S."/>
            <person name="Kuo A."/>
            <person name="Mondo S."/>
            <person name="Pangilinan J."/>
            <person name="Riley R."/>
            <person name="LaButti K."/>
            <person name="Andreopoulos B."/>
            <person name="Lipzen A."/>
            <person name="Chen C."/>
            <person name="Yan M."/>
            <person name="Daum C."/>
            <person name="Ng V."/>
            <person name="Clum A."/>
            <person name="Steindorff A."/>
            <person name="Ohm R.A."/>
            <person name="Martin F."/>
            <person name="Silar P."/>
            <person name="Natvig D.O."/>
            <person name="Lalanne C."/>
            <person name="Gautier V."/>
            <person name="Ament-Velasquez S.L."/>
            <person name="Kruys A."/>
            <person name="Hutchinson M.I."/>
            <person name="Powell A.J."/>
            <person name="Barry K."/>
            <person name="Miller A.N."/>
            <person name="Grigoriev I.V."/>
            <person name="Debuchy R."/>
            <person name="Gladieux P."/>
            <person name="Hiltunen Thoren M."/>
            <person name="Johannesson H."/>
        </authorList>
    </citation>
    <scope>NUCLEOTIDE SEQUENCE</scope>
    <source>
        <strain evidence="2">PSN243</strain>
    </source>
</reference>